<dbReference type="EMBL" id="JEMB01001439">
    <property type="protein sequence ID" value="KYF87460.1"/>
    <property type="molecule type" value="Genomic_DNA"/>
</dbReference>
<dbReference type="AlphaFoldDB" id="A0A150S4W2"/>
<gene>
    <name evidence="2" type="ORF">BE17_26745</name>
</gene>
<sequence length="246" mass="28351">MVPERLVPAIRDSVRGICKRDRYADADGVYRIRSLYLDTSGFHLYWANDREQRDRFKVRVRSYPGKTSPVFLEVKRRVQDVIVKSRAVTPAAGWQELLARGRPAALEKLAPNARKGADKFLGAVHRHDLRPVLLIDYEREAYESTIDTYARLTFDRKIVCQRRDTLDLEAPARGWRPVDHPVQTATHEPVCVLELKFERRPPPWMAALVRRLELVRRSFSKYCYGVNAQLTLPEARAARFGGGLQP</sequence>
<dbReference type="InterPro" id="IPR042267">
    <property type="entry name" value="VTC_sf"/>
</dbReference>
<name>A0A150S4W2_SORCE</name>
<organism evidence="2 3">
    <name type="scientific">Sorangium cellulosum</name>
    <name type="common">Polyangium cellulosum</name>
    <dbReference type="NCBI Taxonomy" id="56"/>
    <lineage>
        <taxon>Bacteria</taxon>
        <taxon>Pseudomonadati</taxon>
        <taxon>Myxococcota</taxon>
        <taxon>Polyangia</taxon>
        <taxon>Polyangiales</taxon>
        <taxon>Polyangiaceae</taxon>
        <taxon>Sorangium</taxon>
    </lineage>
</organism>
<dbReference type="InterPro" id="IPR018966">
    <property type="entry name" value="VTC_domain"/>
</dbReference>
<protein>
    <recommendedName>
        <fullName evidence="1">VTC domain-containing protein</fullName>
    </recommendedName>
</protein>
<accession>A0A150S4W2</accession>
<feature type="domain" description="VTC" evidence="1">
    <location>
        <begin position="2"/>
        <end position="227"/>
    </location>
</feature>
<dbReference type="CDD" id="cd07750">
    <property type="entry name" value="PolyPPase_VTC_like"/>
    <property type="match status" value="1"/>
</dbReference>
<dbReference type="GO" id="GO:0006799">
    <property type="term" value="P:polyphosphate biosynthetic process"/>
    <property type="evidence" value="ECO:0007669"/>
    <property type="project" value="UniProtKB-ARBA"/>
</dbReference>
<evidence type="ECO:0000313" key="3">
    <source>
        <dbReference type="Proteomes" id="UP000075635"/>
    </source>
</evidence>
<evidence type="ECO:0000259" key="1">
    <source>
        <dbReference type="Pfam" id="PF09359"/>
    </source>
</evidence>
<evidence type="ECO:0000313" key="2">
    <source>
        <dbReference type="EMBL" id="KYF87460.1"/>
    </source>
</evidence>
<reference evidence="2 3" key="1">
    <citation type="submission" date="2014-02" db="EMBL/GenBank/DDBJ databases">
        <title>The small core and large imbalanced accessory genome model reveals a collaborative survival strategy of Sorangium cellulosum strains in nature.</title>
        <authorList>
            <person name="Han K."/>
            <person name="Peng R."/>
            <person name="Blom J."/>
            <person name="Li Y.-Z."/>
        </authorList>
    </citation>
    <scope>NUCLEOTIDE SEQUENCE [LARGE SCALE GENOMIC DNA]</scope>
    <source>
        <strain evidence="2 3">So0011-07</strain>
    </source>
</reference>
<comment type="caution">
    <text evidence="2">The sequence shown here is derived from an EMBL/GenBank/DDBJ whole genome shotgun (WGS) entry which is preliminary data.</text>
</comment>
<proteinExistence type="predicted"/>
<dbReference type="Proteomes" id="UP000075635">
    <property type="component" value="Unassembled WGS sequence"/>
</dbReference>
<dbReference type="Pfam" id="PF09359">
    <property type="entry name" value="VTC"/>
    <property type="match status" value="1"/>
</dbReference>
<dbReference type="Gene3D" id="3.20.100.30">
    <property type="entry name" value="VTC, catalytic tunnel domain"/>
    <property type="match status" value="1"/>
</dbReference>